<organism evidence="5 6">
    <name type="scientific">Lentzea atacamensis</name>
    <dbReference type="NCBI Taxonomy" id="531938"/>
    <lineage>
        <taxon>Bacteria</taxon>
        <taxon>Bacillati</taxon>
        <taxon>Actinomycetota</taxon>
        <taxon>Actinomycetes</taxon>
        <taxon>Pseudonocardiales</taxon>
        <taxon>Pseudonocardiaceae</taxon>
        <taxon>Lentzea</taxon>
    </lineage>
</organism>
<dbReference type="PROSITE" id="PS01117">
    <property type="entry name" value="HTH_MARR_1"/>
    <property type="match status" value="1"/>
</dbReference>
<dbReference type="InterPro" id="IPR023187">
    <property type="entry name" value="Tscrpt_reg_MarR-type_CS"/>
</dbReference>
<evidence type="ECO:0000313" key="5">
    <source>
        <dbReference type="EMBL" id="RAS60274.1"/>
    </source>
</evidence>
<protein>
    <submittedName>
        <fullName evidence="5">MarR family transcriptional regulator</fullName>
    </submittedName>
</protein>
<keyword evidence="3" id="KW-0804">Transcription</keyword>
<sequence length="170" mass="18894">MVEPGRCHVDPEHELADRVSMTMVRLNKMHAQLTHQMAKQGIDKSAFVLLASLAGLGECRSSALAEAVFSDPSTVSRQVAGLVKDGLVERRADPADGRASVLAVTEAGRELLAERSRMRREAFERLFADWSEDDFKSFADLFERFVQDYERTIPVLMTERGLGIRAGGEK</sequence>
<dbReference type="PANTHER" id="PTHR33164">
    <property type="entry name" value="TRANSCRIPTIONAL REGULATOR, MARR FAMILY"/>
    <property type="match status" value="1"/>
</dbReference>
<dbReference type="InterPro" id="IPR000835">
    <property type="entry name" value="HTH_MarR-typ"/>
</dbReference>
<gene>
    <name evidence="5" type="ORF">C8D87_112170</name>
</gene>
<dbReference type="SUPFAM" id="SSF46785">
    <property type="entry name" value="Winged helix' DNA-binding domain"/>
    <property type="match status" value="1"/>
</dbReference>
<dbReference type="Pfam" id="PF01047">
    <property type="entry name" value="MarR"/>
    <property type="match status" value="1"/>
</dbReference>
<dbReference type="PANTHER" id="PTHR33164:SF57">
    <property type="entry name" value="MARR-FAMILY TRANSCRIPTIONAL REGULATOR"/>
    <property type="match status" value="1"/>
</dbReference>
<evidence type="ECO:0000256" key="1">
    <source>
        <dbReference type="ARBA" id="ARBA00023015"/>
    </source>
</evidence>
<keyword evidence="2" id="KW-0238">DNA-binding</keyword>
<evidence type="ECO:0000259" key="4">
    <source>
        <dbReference type="PROSITE" id="PS50995"/>
    </source>
</evidence>
<dbReference type="InterPro" id="IPR036388">
    <property type="entry name" value="WH-like_DNA-bd_sf"/>
</dbReference>
<evidence type="ECO:0000313" key="6">
    <source>
        <dbReference type="Proteomes" id="UP000248714"/>
    </source>
</evidence>
<dbReference type="PROSITE" id="PS50995">
    <property type="entry name" value="HTH_MARR_2"/>
    <property type="match status" value="1"/>
</dbReference>
<dbReference type="InterPro" id="IPR039422">
    <property type="entry name" value="MarR/SlyA-like"/>
</dbReference>
<reference evidence="5 6" key="1">
    <citation type="submission" date="2018-06" db="EMBL/GenBank/DDBJ databases">
        <title>Genomic Encyclopedia of Type Strains, Phase IV (KMG-IV): sequencing the most valuable type-strain genomes for metagenomic binning, comparative biology and taxonomic classification.</title>
        <authorList>
            <person name="Goeker M."/>
        </authorList>
    </citation>
    <scope>NUCLEOTIDE SEQUENCE [LARGE SCALE GENOMIC DNA]</scope>
    <source>
        <strain evidence="5 6">DSM 45479</strain>
    </source>
</reference>
<proteinExistence type="predicted"/>
<keyword evidence="1" id="KW-0805">Transcription regulation</keyword>
<name>A0ABX9E027_9PSEU</name>
<dbReference type="SMART" id="SM00347">
    <property type="entry name" value="HTH_MARR"/>
    <property type="match status" value="1"/>
</dbReference>
<feature type="domain" description="HTH marR-type" evidence="4">
    <location>
        <begin position="12"/>
        <end position="147"/>
    </location>
</feature>
<dbReference type="RefSeq" id="WP_112231379.1">
    <property type="nucleotide sequence ID" value="NZ_QLTT01000012.1"/>
</dbReference>
<dbReference type="Gene3D" id="1.10.10.10">
    <property type="entry name" value="Winged helix-like DNA-binding domain superfamily/Winged helix DNA-binding domain"/>
    <property type="match status" value="1"/>
</dbReference>
<comment type="caution">
    <text evidence="5">The sequence shown here is derived from an EMBL/GenBank/DDBJ whole genome shotgun (WGS) entry which is preliminary data.</text>
</comment>
<accession>A0ABX9E027</accession>
<evidence type="ECO:0000256" key="3">
    <source>
        <dbReference type="ARBA" id="ARBA00023163"/>
    </source>
</evidence>
<dbReference type="Proteomes" id="UP000248714">
    <property type="component" value="Unassembled WGS sequence"/>
</dbReference>
<evidence type="ECO:0000256" key="2">
    <source>
        <dbReference type="ARBA" id="ARBA00023125"/>
    </source>
</evidence>
<dbReference type="InterPro" id="IPR036390">
    <property type="entry name" value="WH_DNA-bd_sf"/>
</dbReference>
<keyword evidence="6" id="KW-1185">Reference proteome</keyword>
<dbReference type="EMBL" id="QLTT01000012">
    <property type="protein sequence ID" value="RAS60274.1"/>
    <property type="molecule type" value="Genomic_DNA"/>
</dbReference>